<organism evidence="1">
    <name type="scientific">mine drainage metagenome</name>
    <dbReference type="NCBI Taxonomy" id="410659"/>
    <lineage>
        <taxon>unclassified sequences</taxon>
        <taxon>metagenomes</taxon>
        <taxon>ecological metagenomes</taxon>
    </lineage>
</organism>
<proteinExistence type="predicted"/>
<accession>A0A1J5TQK6</accession>
<evidence type="ECO:0000313" key="1">
    <source>
        <dbReference type="EMBL" id="OIR14262.1"/>
    </source>
</evidence>
<sequence length="171" mass="19610">MSFKNLQLPDLLIAGLYKDVLVETNDAAPVEKKLQAHTEQKWFLGENKKHVVIAVKDDEAVYLRDEWLQFLSSILIACKLNLGDVAIINYAKNNFSYSELSEKLSPEFLLMLDVTAKEIQLPFTVPHYQIQKYNQCSFLLAPSLQTMQGNTQEAKLEKSKLWLSLKKMFAI</sequence>
<protein>
    <recommendedName>
        <fullName evidence="2">DNA polymerase III subunit psi</fullName>
    </recommendedName>
</protein>
<reference evidence="1" key="1">
    <citation type="submission" date="2016-10" db="EMBL/GenBank/DDBJ databases">
        <title>Sequence of Gallionella enrichment culture.</title>
        <authorList>
            <person name="Poehlein A."/>
            <person name="Muehling M."/>
            <person name="Daniel R."/>
        </authorList>
    </citation>
    <scope>NUCLEOTIDE SEQUENCE</scope>
</reference>
<evidence type="ECO:0008006" key="2">
    <source>
        <dbReference type="Google" id="ProtNLM"/>
    </source>
</evidence>
<gene>
    <name evidence="1" type="ORF">GALL_47290</name>
</gene>
<comment type="caution">
    <text evidence="1">The sequence shown here is derived from an EMBL/GenBank/DDBJ whole genome shotgun (WGS) entry which is preliminary data.</text>
</comment>
<dbReference type="AlphaFoldDB" id="A0A1J5TQK6"/>
<dbReference type="EMBL" id="MLJW01000012">
    <property type="protein sequence ID" value="OIR14262.1"/>
    <property type="molecule type" value="Genomic_DNA"/>
</dbReference>
<name>A0A1J5TQK6_9ZZZZ</name>